<evidence type="ECO:0000313" key="2">
    <source>
        <dbReference type="Proteomes" id="UP000677305"/>
    </source>
</evidence>
<dbReference type="RefSeq" id="WP_113674292.1">
    <property type="nucleotide sequence ID" value="NZ_CP058561.1"/>
</dbReference>
<dbReference type="SUPFAM" id="SSF52540">
    <property type="entry name" value="P-loop containing nucleoside triphosphate hydrolases"/>
    <property type="match status" value="1"/>
</dbReference>
<evidence type="ECO:0000313" key="1">
    <source>
        <dbReference type="EMBL" id="QUH30565.1"/>
    </source>
</evidence>
<dbReference type="OrthoDB" id="9810309at2"/>
<accession>A0A8J8SDJ6</accession>
<organism evidence="1 2">
    <name type="scientific">Vallitalea guaymasensis</name>
    <dbReference type="NCBI Taxonomy" id="1185412"/>
    <lineage>
        <taxon>Bacteria</taxon>
        <taxon>Bacillati</taxon>
        <taxon>Bacillota</taxon>
        <taxon>Clostridia</taxon>
        <taxon>Lachnospirales</taxon>
        <taxon>Vallitaleaceae</taxon>
        <taxon>Vallitalea</taxon>
    </lineage>
</organism>
<dbReference type="Gene3D" id="3.40.50.300">
    <property type="entry name" value="P-loop containing nucleotide triphosphate hydrolases"/>
    <property type="match status" value="1"/>
</dbReference>
<name>A0A8J8SDJ6_9FIRM</name>
<gene>
    <name evidence="1" type="primary">cobO</name>
    <name evidence="1" type="ORF">HYG85_17270</name>
</gene>
<dbReference type="EC" id="2.5.1.17" evidence="1"/>
<dbReference type="InterPro" id="IPR027417">
    <property type="entry name" value="P-loop_NTPase"/>
</dbReference>
<protein>
    <submittedName>
        <fullName evidence="1">Cob(I)yrinic acid a,c-diamide adenosyltransferase</fullName>
        <ecNumber evidence="1">2.5.1.17</ecNumber>
    </submittedName>
</protein>
<reference evidence="1 2" key="1">
    <citation type="submission" date="2020-07" db="EMBL/GenBank/DDBJ databases">
        <title>Vallitalea guaymasensis genome.</title>
        <authorList>
            <person name="Postec A."/>
        </authorList>
    </citation>
    <scope>NUCLEOTIDE SEQUENCE [LARGE SCALE GENOMIC DNA]</scope>
    <source>
        <strain evidence="1 2">Ra1766G1</strain>
    </source>
</reference>
<dbReference type="InterPro" id="IPR003724">
    <property type="entry name" value="CblAdoTrfase_CobA"/>
</dbReference>
<dbReference type="GO" id="GO:0009236">
    <property type="term" value="P:cobalamin biosynthetic process"/>
    <property type="evidence" value="ECO:0007669"/>
    <property type="project" value="InterPro"/>
</dbReference>
<dbReference type="CDD" id="cd00561">
    <property type="entry name" value="CobA_ACA"/>
    <property type="match status" value="1"/>
</dbReference>
<dbReference type="Pfam" id="PF02572">
    <property type="entry name" value="CobA_CobO_BtuR"/>
    <property type="match status" value="1"/>
</dbReference>
<sequence>MSINQKGVVLCYTGNGKGKSTASFGLAIRSVGHGKKVCIIQFIKSPDILIGEREVFKKLGVEMYQMGKGFTNIRDIDEHKKGIEEAWSLAKEKINSGEYDLVVLDEINNVFAITRFNVEDVLSVEECIDVFKNRPDRTNVVITGRNAPQKLMDAVDLVTVCEERKHYYNEGRKAAKGIEF</sequence>
<dbReference type="PANTHER" id="PTHR46638">
    <property type="entry name" value="CORRINOID ADENOSYLTRANSFERASE"/>
    <property type="match status" value="1"/>
</dbReference>
<dbReference type="AlphaFoldDB" id="A0A8J8SDJ6"/>
<keyword evidence="2" id="KW-1185">Reference proteome</keyword>
<dbReference type="EMBL" id="CP058561">
    <property type="protein sequence ID" value="QUH30565.1"/>
    <property type="molecule type" value="Genomic_DNA"/>
</dbReference>
<dbReference type="GO" id="GO:0008817">
    <property type="term" value="F:corrinoid adenosyltransferase activity"/>
    <property type="evidence" value="ECO:0007669"/>
    <property type="project" value="UniProtKB-EC"/>
</dbReference>
<dbReference type="PIRSF" id="PIRSF015617">
    <property type="entry name" value="Adensltrnsf_CobA"/>
    <property type="match status" value="1"/>
</dbReference>
<dbReference type="KEGG" id="vgu:HYG85_17270"/>
<dbReference type="GO" id="GO:0005524">
    <property type="term" value="F:ATP binding"/>
    <property type="evidence" value="ECO:0007669"/>
    <property type="project" value="InterPro"/>
</dbReference>
<proteinExistence type="predicted"/>
<dbReference type="NCBIfam" id="TIGR00708">
    <property type="entry name" value="cobA"/>
    <property type="match status" value="1"/>
</dbReference>
<keyword evidence="1" id="KW-0808">Transferase</keyword>
<dbReference type="Proteomes" id="UP000677305">
    <property type="component" value="Chromosome"/>
</dbReference>
<dbReference type="PANTHER" id="PTHR46638:SF1">
    <property type="entry name" value="CORRINOID ADENOSYLTRANSFERASE"/>
    <property type="match status" value="1"/>
</dbReference>